<dbReference type="Gene3D" id="1.10.10.10">
    <property type="entry name" value="Winged helix-like DNA-binding domain superfamily/Winged helix DNA-binding domain"/>
    <property type="match status" value="1"/>
</dbReference>
<proteinExistence type="predicted"/>
<sequence>MNRTVELVTTWGAYEEKHPGCSIEDFCRYYLLQQKQQAPVNTSKLTGGQQPPTPEAMLMKVMGRIMRLHELYSRISLGDAGLGQFEEFALMHGVKQRKDPRKSEVIYATIYELSTGSDLLNRLREKGYIMEVPDAADRRSKRVKITAKGEKILQHAYKRMGQLVKMLLRDMDEEEVLLCTQLLQNVEIKFSERWPEDKGRSFDEIYTSVMSEE</sequence>
<dbReference type="InterPro" id="IPR000835">
    <property type="entry name" value="HTH_MarR-typ"/>
</dbReference>
<dbReference type="EMBL" id="FOBB01000002">
    <property type="protein sequence ID" value="SEL74991.1"/>
    <property type="molecule type" value="Genomic_DNA"/>
</dbReference>
<dbReference type="PANTHER" id="PTHR33164">
    <property type="entry name" value="TRANSCRIPTIONAL REGULATOR, MARR FAMILY"/>
    <property type="match status" value="1"/>
</dbReference>
<keyword evidence="2" id="KW-0238">DNA-binding</keyword>
<dbReference type="AlphaFoldDB" id="A0A1H7SQY7"/>
<dbReference type="PRINTS" id="PR00598">
    <property type="entry name" value="HTHMARR"/>
</dbReference>
<feature type="domain" description="HTH marR-type" evidence="1">
    <location>
        <begin position="55"/>
        <end position="188"/>
    </location>
</feature>
<dbReference type="GO" id="GO:0006950">
    <property type="term" value="P:response to stress"/>
    <property type="evidence" value="ECO:0007669"/>
    <property type="project" value="TreeGrafter"/>
</dbReference>
<keyword evidence="3" id="KW-1185">Reference proteome</keyword>
<dbReference type="GO" id="GO:0003700">
    <property type="term" value="F:DNA-binding transcription factor activity"/>
    <property type="evidence" value="ECO:0007669"/>
    <property type="project" value="InterPro"/>
</dbReference>
<dbReference type="GO" id="GO:0003677">
    <property type="term" value="F:DNA binding"/>
    <property type="evidence" value="ECO:0007669"/>
    <property type="project" value="UniProtKB-KW"/>
</dbReference>
<dbReference type="PANTHER" id="PTHR33164:SF43">
    <property type="entry name" value="HTH-TYPE TRANSCRIPTIONAL REPRESSOR YETL"/>
    <property type="match status" value="1"/>
</dbReference>
<dbReference type="SMART" id="SM00347">
    <property type="entry name" value="HTH_MARR"/>
    <property type="match status" value="1"/>
</dbReference>
<dbReference type="SUPFAM" id="SSF46785">
    <property type="entry name" value="Winged helix' DNA-binding domain"/>
    <property type="match status" value="1"/>
</dbReference>
<dbReference type="InterPro" id="IPR039422">
    <property type="entry name" value="MarR/SlyA-like"/>
</dbReference>
<name>A0A1H7SQY7_9BACT</name>
<evidence type="ECO:0000313" key="2">
    <source>
        <dbReference type="EMBL" id="SEL74991.1"/>
    </source>
</evidence>
<dbReference type="RefSeq" id="WP_089911293.1">
    <property type="nucleotide sequence ID" value="NZ_FOBB01000002.1"/>
</dbReference>
<dbReference type="OrthoDB" id="961069at2"/>
<dbReference type="Proteomes" id="UP000198984">
    <property type="component" value="Unassembled WGS sequence"/>
</dbReference>
<evidence type="ECO:0000259" key="1">
    <source>
        <dbReference type="PROSITE" id="PS50995"/>
    </source>
</evidence>
<protein>
    <submittedName>
        <fullName evidence="2">DNA-binding transcriptional regulator, MarR family</fullName>
    </submittedName>
</protein>
<accession>A0A1H7SQY7</accession>
<dbReference type="Pfam" id="PF13463">
    <property type="entry name" value="HTH_27"/>
    <property type="match status" value="1"/>
</dbReference>
<dbReference type="STRING" id="573321.SAMN04488505_1021012"/>
<dbReference type="InterPro" id="IPR036390">
    <property type="entry name" value="WH_DNA-bd_sf"/>
</dbReference>
<organism evidence="2 3">
    <name type="scientific">Chitinophaga rupis</name>
    <dbReference type="NCBI Taxonomy" id="573321"/>
    <lineage>
        <taxon>Bacteria</taxon>
        <taxon>Pseudomonadati</taxon>
        <taxon>Bacteroidota</taxon>
        <taxon>Chitinophagia</taxon>
        <taxon>Chitinophagales</taxon>
        <taxon>Chitinophagaceae</taxon>
        <taxon>Chitinophaga</taxon>
    </lineage>
</organism>
<dbReference type="PROSITE" id="PS50995">
    <property type="entry name" value="HTH_MARR_2"/>
    <property type="match status" value="1"/>
</dbReference>
<evidence type="ECO:0000313" key="3">
    <source>
        <dbReference type="Proteomes" id="UP000198984"/>
    </source>
</evidence>
<gene>
    <name evidence="2" type="ORF">SAMN04488505_1021012</name>
</gene>
<dbReference type="InterPro" id="IPR036388">
    <property type="entry name" value="WH-like_DNA-bd_sf"/>
</dbReference>
<reference evidence="2 3" key="1">
    <citation type="submission" date="2016-10" db="EMBL/GenBank/DDBJ databases">
        <authorList>
            <person name="de Groot N.N."/>
        </authorList>
    </citation>
    <scope>NUCLEOTIDE SEQUENCE [LARGE SCALE GENOMIC DNA]</scope>
    <source>
        <strain evidence="2 3">DSM 21039</strain>
    </source>
</reference>